<dbReference type="Proteomes" id="UP001497444">
    <property type="component" value="Chromosome 12"/>
</dbReference>
<sequence length="157" mass="17306">MVATAILHVWQVTSPDSRSRVVLGKNPNGWNWYNATLSYRDGLIPGSLPCSTAMTINHKDLVPGEVVVFSSGKLICGDICLLMSKDVFVWKKTPLAPSKRAVANTCQHEYADSLLPFLSAISCQPLLCSVASQPSPEEATFSVEYLSLWESNWRCFP</sequence>
<organism evidence="1 2">
    <name type="scientific">Sphagnum jensenii</name>
    <dbReference type="NCBI Taxonomy" id="128206"/>
    <lineage>
        <taxon>Eukaryota</taxon>
        <taxon>Viridiplantae</taxon>
        <taxon>Streptophyta</taxon>
        <taxon>Embryophyta</taxon>
        <taxon>Bryophyta</taxon>
        <taxon>Sphagnophytina</taxon>
        <taxon>Sphagnopsida</taxon>
        <taxon>Sphagnales</taxon>
        <taxon>Sphagnaceae</taxon>
        <taxon>Sphagnum</taxon>
    </lineage>
</organism>
<reference evidence="1" key="1">
    <citation type="submission" date="2024-02" db="EMBL/GenBank/DDBJ databases">
        <authorList>
            <consortium name="ELIXIR-Norway"/>
            <consortium name="Elixir Norway"/>
        </authorList>
    </citation>
    <scope>NUCLEOTIDE SEQUENCE</scope>
</reference>
<proteinExistence type="predicted"/>
<evidence type="ECO:0000313" key="2">
    <source>
        <dbReference type="Proteomes" id="UP001497444"/>
    </source>
</evidence>
<protein>
    <submittedName>
        <fullName evidence="1">Uncharacterized protein</fullName>
    </submittedName>
</protein>
<name>A0ABP0VX14_9BRYO</name>
<evidence type="ECO:0000313" key="1">
    <source>
        <dbReference type="EMBL" id="CAK9259042.1"/>
    </source>
</evidence>
<dbReference type="EMBL" id="OZ020107">
    <property type="protein sequence ID" value="CAK9259042.1"/>
    <property type="molecule type" value="Genomic_DNA"/>
</dbReference>
<keyword evidence="2" id="KW-1185">Reference proteome</keyword>
<accession>A0ABP0VX14</accession>
<gene>
    <name evidence="1" type="ORF">CSSPJE1EN1_LOCUS4520</name>
</gene>